<dbReference type="PANTHER" id="PTHR11721">
    <property type="entry name" value="60S RIBOSOMAL PROTEIN L27A"/>
    <property type="match status" value="1"/>
</dbReference>
<dbReference type="OrthoDB" id="61900at2759"/>
<dbReference type="EMBL" id="SHOA02000001">
    <property type="protein sequence ID" value="TDH73358.1"/>
    <property type="molecule type" value="Genomic_DNA"/>
</dbReference>
<evidence type="ECO:0000313" key="8">
    <source>
        <dbReference type="Proteomes" id="UP000294530"/>
    </source>
</evidence>
<dbReference type="SUPFAM" id="SSF52080">
    <property type="entry name" value="Ribosomal proteins L15p and L18e"/>
    <property type="match status" value="1"/>
</dbReference>
<sequence>MPSRFSKNRKKRGHVSAGHGRVGKHRKHPGGRGNAGGQHHHRILMDKFHPGYFGKVGMRHFHLLRNRTHCPTVNVERLWTLVSEKTKEQAEKAKDGKAPVIDVTKAGFFKVLGKGRLPELPIIVKAKYFSAEAEKKIKAAGGAFKMFHTLAHRAQQFISKRCSLNLAASLAPLAFSGVIGRRQWTSVISHSNAKDVAKSDSAYMRSLKSDISTLQNLLELLVTNSDAMDNLERCTKYILQCHEKNCRVFVTGVGKSGFVARRLASTLSSISISSQWIHGGEWVHGELGCLKQEDVVILVSNSGHTLDLLSLPDKFRAAKCCVIGIVGDDCSPLSKYCDLSILAPADDEVKCPVPSKSIIVQEAICNAIVQQLIERLSISAENFRSNHPGGAIGANIIN</sequence>
<dbReference type="GO" id="GO:0022625">
    <property type="term" value="C:cytosolic large ribosomal subunit"/>
    <property type="evidence" value="ECO:0007669"/>
    <property type="project" value="TreeGrafter"/>
</dbReference>
<evidence type="ECO:0000256" key="5">
    <source>
        <dbReference type="SAM" id="MobiDB-lite"/>
    </source>
</evidence>
<dbReference type="GeneID" id="94350847"/>
<keyword evidence="3 4" id="KW-0687">Ribonucleoprotein</keyword>
<accession>A0A976NZ43</accession>
<gene>
    <name evidence="7" type="ORF">CCR75_007112</name>
</gene>
<evidence type="ECO:0000256" key="3">
    <source>
        <dbReference type="ARBA" id="ARBA00023274"/>
    </source>
</evidence>
<keyword evidence="2 4" id="KW-0689">Ribosomal protein</keyword>
<evidence type="ECO:0000313" key="7">
    <source>
        <dbReference type="EMBL" id="TDH73358.1"/>
    </source>
</evidence>
<dbReference type="GO" id="GO:0097367">
    <property type="term" value="F:carbohydrate derivative binding"/>
    <property type="evidence" value="ECO:0007669"/>
    <property type="project" value="InterPro"/>
</dbReference>
<comment type="caution">
    <text evidence="7">The sequence shown here is derived from an EMBL/GenBank/DDBJ whole genome shotgun (WGS) entry which is preliminary data.</text>
</comment>
<feature type="compositionally biased region" description="Basic residues" evidence="5">
    <location>
        <begin position="21"/>
        <end position="30"/>
    </location>
</feature>
<dbReference type="PANTHER" id="PTHR11721:SF3">
    <property type="entry name" value="LARGE RIBOSOMAL SUBUNIT PROTEIN UL15"/>
    <property type="match status" value="1"/>
</dbReference>
<feature type="region of interest" description="Disordered" evidence="5">
    <location>
        <begin position="1"/>
        <end position="38"/>
    </location>
</feature>
<dbReference type="InterPro" id="IPR046348">
    <property type="entry name" value="SIS_dom_sf"/>
</dbReference>
<evidence type="ECO:0000259" key="6">
    <source>
        <dbReference type="PROSITE" id="PS51464"/>
    </source>
</evidence>
<dbReference type="Pfam" id="PF00828">
    <property type="entry name" value="Ribosomal_L27A"/>
    <property type="match status" value="1"/>
</dbReference>
<dbReference type="GO" id="GO:1901135">
    <property type="term" value="P:carbohydrate derivative metabolic process"/>
    <property type="evidence" value="ECO:0007669"/>
    <property type="project" value="InterPro"/>
</dbReference>
<dbReference type="InterPro" id="IPR036227">
    <property type="entry name" value="Ribosomal_uL15/eL18_sf"/>
</dbReference>
<dbReference type="HAMAP" id="MF_01341">
    <property type="entry name" value="Ribosomal_uL15"/>
    <property type="match status" value="1"/>
</dbReference>
<evidence type="ECO:0000256" key="2">
    <source>
        <dbReference type="ARBA" id="ARBA00022980"/>
    </source>
</evidence>
<comment type="similarity">
    <text evidence="1 4">Belongs to the universal ribosomal protein uL15 family.</text>
</comment>
<dbReference type="Proteomes" id="UP000294530">
    <property type="component" value="Unassembled WGS sequence"/>
</dbReference>
<evidence type="ECO:0000256" key="4">
    <source>
        <dbReference type="RuleBase" id="RU003888"/>
    </source>
</evidence>
<dbReference type="PROSITE" id="PS00475">
    <property type="entry name" value="RIBOSOMAL_L15"/>
    <property type="match status" value="1"/>
</dbReference>
<dbReference type="KEGG" id="blac:94350847"/>
<dbReference type="InterPro" id="IPR021131">
    <property type="entry name" value="Ribosomal_uL15/eL18"/>
</dbReference>
<dbReference type="GO" id="GO:0003735">
    <property type="term" value="F:structural constituent of ribosome"/>
    <property type="evidence" value="ECO:0007669"/>
    <property type="project" value="InterPro"/>
</dbReference>
<proteinExistence type="inferred from homology"/>
<dbReference type="RefSeq" id="XP_067822856.1">
    <property type="nucleotide sequence ID" value="XM_067965176.1"/>
</dbReference>
<dbReference type="GO" id="GO:0006412">
    <property type="term" value="P:translation"/>
    <property type="evidence" value="ECO:0007669"/>
    <property type="project" value="InterPro"/>
</dbReference>
<dbReference type="FunFam" id="3.100.10.10:FF:000002">
    <property type="entry name" value="60S ribosomal protein L27a"/>
    <property type="match status" value="1"/>
</dbReference>
<evidence type="ECO:0000256" key="1">
    <source>
        <dbReference type="ARBA" id="ARBA00007320"/>
    </source>
</evidence>
<protein>
    <recommendedName>
        <fullName evidence="6">SIS domain-containing protein</fullName>
    </recommendedName>
</protein>
<dbReference type="PROSITE" id="PS51464">
    <property type="entry name" value="SIS"/>
    <property type="match status" value="1"/>
</dbReference>
<dbReference type="InterPro" id="IPR001347">
    <property type="entry name" value="SIS_dom"/>
</dbReference>
<dbReference type="Gene3D" id="3.40.50.10490">
    <property type="entry name" value="Glucose-6-phosphate isomerase like protein, domain 1"/>
    <property type="match status" value="1"/>
</dbReference>
<feature type="domain" description="SIS" evidence="6">
    <location>
        <begin position="238"/>
        <end position="378"/>
    </location>
</feature>
<dbReference type="InterPro" id="IPR001196">
    <property type="entry name" value="Ribosomal_uL15_CS"/>
</dbReference>
<reference evidence="7 8" key="1">
    <citation type="journal article" date="2021" name="Genome Biol.">
        <title>AFLAP: assembly-free linkage analysis pipeline using k-mers from genome sequencing data.</title>
        <authorList>
            <person name="Fletcher K."/>
            <person name="Zhang L."/>
            <person name="Gil J."/>
            <person name="Han R."/>
            <person name="Cavanaugh K."/>
            <person name="Michelmore R."/>
        </authorList>
    </citation>
    <scope>NUCLEOTIDE SEQUENCE [LARGE SCALE GENOMIC DNA]</scope>
    <source>
        <strain evidence="7 8">SF5</strain>
    </source>
</reference>
<dbReference type="AlphaFoldDB" id="A0A976NZ43"/>
<dbReference type="InterPro" id="IPR030878">
    <property type="entry name" value="Ribosomal_uL15"/>
</dbReference>
<dbReference type="SUPFAM" id="SSF53697">
    <property type="entry name" value="SIS domain"/>
    <property type="match status" value="1"/>
</dbReference>
<organism evidence="7 8">
    <name type="scientific">Bremia lactucae</name>
    <name type="common">Lettuce downy mildew</name>
    <dbReference type="NCBI Taxonomy" id="4779"/>
    <lineage>
        <taxon>Eukaryota</taxon>
        <taxon>Sar</taxon>
        <taxon>Stramenopiles</taxon>
        <taxon>Oomycota</taxon>
        <taxon>Peronosporomycetes</taxon>
        <taxon>Peronosporales</taxon>
        <taxon>Peronosporaceae</taxon>
        <taxon>Bremia</taxon>
    </lineage>
</organism>
<keyword evidence="8" id="KW-1185">Reference proteome</keyword>
<dbReference type="Gene3D" id="3.100.10.10">
    <property type="match status" value="1"/>
</dbReference>
<feature type="compositionally biased region" description="Basic residues" evidence="5">
    <location>
        <begin position="1"/>
        <end position="14"/>
    </location>
</feature>
<dbReference type="Pfam" id="PF01380">
    <property type="entry name" value="SIS"/>
    <property type="match status" value="1"/>
</dbReference>
<name>A0A976NZ43_BRELC</name>